<dbReference type="Proteomes" id="UP000288246">
    <property type="component" value="Unassembled WGS sequence"/>
</dbReference>
<dbReference type="AlphaFoldDB" id="A0A401V449"/>
<evidence type="ECO:0000256" key="1">
    <source>
        <dbReference type="SAM" id="Phobius"/>
    </source>
</evidence>
<accession>A0A401V449</accession>
<dbReference type="EMBL" id="BHYL01000326">
    <property type="protein sequence ID" value="GCD21682.1"/>
    <property type="molecule type" value="Genomic_DNA"/>
</dbReference>
<keyword evidence="3" id="KW-1185">Reference proteome</keyword>
<dbReference type="OrthoDB" id="8774535at2"/>
<keyword evidence="1" id="KW-0812">Transmembrane</keyword>
<comment type="caution">
    <text evidence="2">The sequence shown here is derived from an EMBL/GenBank/DDBJ whole genome shotgun (WGS) entry which is preliminary data.</text>
</comment>
<feature type="transmembrane region" description="Helical" evidence="1">
    <location>
        <begin position="60"/>
        <end position="83"/>
    </location>
</feature>
<feature type="transmembrane region" description="Helical" evidence="1">
    <location>
        <begin position="17"/>
        <end position="39"/>
    </location>
</feature>
<organism evidence="2 3">
    <name type="scientific">Cellulomonas algicola</name>
    <dbReference type="NCBI Taxonomy" id="2071633"/>
    <lineage>
        <taxon>Bacteria</taxon>
        <taxon>Bacillati</taxon>
        <taxon>Actinomycetota</taxon>
        <taxon>Actinomycetes</taxon>
        <taxon>Micrococcales</taxon>
        <taxon>Cellulomonadaceae</taxon>
        <taxon>Cellulomonas</taxon>
    </lineage>
</organism>
<evidence type="ECO:0000313" key="2">
    <source>
        <dbReference type="EMBL" id="GCD21682.1"/>
    </source>
</evidence>
<keyword evidence="1" id="KW-1133">Transmembrane helix</keyword>
<feature type="transmembrane region" description="Helical" evidence="1">
    <location>
        <begin position="103"/>
        <end position="125"/>
    </location>
</feature>
<dbReference type="InterPro" id="IPR045382">
    <property type="entry name" value="DUF6529"/>
</dbReference>
<gene>
    <name evidence="2" type="ORF">CTKZ_32440</name>
</gene>
<feature type="transmembrane region" description="Helical" evidence="1">
    <location>
        <begin position="165"/>
        <end position="186"/>
    </location>
</feature>
<dbReference type="Pfam" id="PF20139">
    <property type="entry name" value="DUF6529"/>
    <property type="match status" value="1"/>
</dbReference>
<proteinExistence type="predicted"/>
<sequence length="194" mass="20430">MGVTQAPPSPPSATARWQWSLAGVAALGLGVAAALAAYADAHPGDGASLLTLWFSGMLQLKAWFTSAALVLVVVQVLSALAMWGRLPGVRGGAPGWVALLHRWSGVVAFLLTLPVAFQCVWSLGFEDEPSRVLVHSVAGCLFYGAFAAKMLALRLPRLPSVVVPLLGATVATLLVVVWFTSALWFFTQPGLPRV</sequence>
<feature type="transmembrane region" description="Helical" evidence="1">
    <location>
        <begin position="132"/>
        <end position="153"/>
    </location>
</feature>
<keyword evidence="1" id="KW-0472">Membrane</keyword>
<dbReference type="RefSeq" id="WP_124344205.1">
    <property type="nucleotide sequence ID" value="NZ_BHYL01000326.1"/>
</dbReference>
<evidence type="ECO:0000313" key="3">
    <source>
        <dbReference type="Proteomes" id="UP000288246"/>
    </source>
</evidence>
<name>A0A401V449_9CELL</name>
<reference evidence="2 3" key="1">
    <citation type="submission" date="2018-11" db="EMBL/GenBank/DDBJ databases">
        <title>Draft genome sequence of Cellulomonas takizawaensis strain TKZ-21.</title>
        <authorList>
            <person name="Yamamura H."/>
            <person name="Hayashi T."/>
            <person name="Hamada M."/>
            <person name="Serisawa Y."/>
            <person name="Matsuyama K."/>
            <person name="Nakagawa Y."/>
            <person name="Otoguro M."/>
            <person name="Yanagida F."/>
            <person name="Hayakawa M."/>
        </authorList>
    </citation>
    <scope>NUCLEOTIDE SEQUENCE [LARGE SCALE GENOMIC DNA]</scope>
    <source>
        <strain evidence="2 3">TKZ-21</strain>
    </source>
</reference>
<protein>
    <submittedName>
        <fullName evidence="2">Uncharacterized protein</fullName>
    </submittedName>
</protein>